<dbReference type="GO" id="GO:0005524">
    <property type="term" value="F:ATP binding"/>
    <property type="evidence" value="ECO:0007669"/>
    <property type="project" value="UniProtKB-KW"/>
</dbReference>
<dbReference type="CDD" id="cd24046">
    <property type="entry name" value="ASKHA_NBD_NTPDase5-like"/>
    <property type="match status" value="1"/>
</dbReference>
<dbReference type="OMA" id="WTCRIKE"/>
<organism evidence="6 7">
    <name type="scientific">Tigriopus californicus</name>
    <name type="common">Marine copepod</name>
    <dbReference type="NCBI Taxonomy" id="6832"/>
    <lineage>
        <taxon>Eukaryota</taxon>
        <taxon>Metazoa</taxon>
        <taxon>Ecdysozoa</taxon>
        <taxon>Arthropoda</taxon>
        <taxon>Crustacea</taxon>
        <taxon>Multicrustacea</taxon>
        <taxon>Hexanauplia</taxon>
        <taxon>Copepoda</taxon>
        <taxon>Harpacticoida</taxon>
        <taxon>Harpacticidae</taxon>
        <taxon>Tigriopus</taxon>
    </lineage>
</organism>
<dbReference type="Gene3D" id="3.30.420.150">
    <property type="entry name" value="Exopolyphosphatase. Domain 2"/>
    <property type="match status" value="1"/>
</dbReference>
<comment type="caution">
    <text evidence="6">The sequence shown here is derived from an EMBL/GenBank/DDBJ whole genome shotgun (WGS) entry which is preliminary data.</text>
</comment>
<feature type="compositionally biased region" description="Basic and acidic residues" evidence="5">
    <location>
        <begin position="42"/>
        <end position="51"/>
    </location>
</feature>
<evidence type="ECO:0000313" key="6">
    <source>
        <dbReference type="EMBL" id="TRY69550.1"/>
    </source>
</evidence>
<protein>
    <recommendedName>
        <fullName evidence="8">Ectonucleoside triphosphate diphosphohydrolase 5</fullName>
    </recommendedName>
</protein>
<dbReference type="GO" id="GO:0016787">
    <property type="term" value="F:hydrolase activity"/>
    <property type="evidence" value="ECO:0007669"/>
    <property type="project" value="UniProtKB-KW"/>
</dbReference>
<dbReference type="InterPro" id="IPR000407">
    <property type="entry name" value="GDA1_CD39_NTPase"/>
</dbReference>
<feature type="active site" description="Proton acceptor" evidence="3">
    <location>
        <position position="232"/>
    </location>
</feature>
<proteinExistence type="inferred from homology"/>
<evidence type="ECO:0000256" key="5">
    <source>
        <dbReference type="SAM" id="MobiDB-lite"/>
    </source>
</evidence>
<evidence type="ECO:0000256" key="2">
    <source>
        <dbReference type="ARBA" id="ARBA00022801"/>
    </source>
</evidence>
<reference evidence="6 7" key="1">
    <citation type="journal article" date="2018" name="Nat. Ecol. Evol.">
        <title>Genomic signatures of mitonuclear coevolution across populations of Tigriopus californicus.</title>
        <authorList>
            <person name="Barreto F.S."/>
            <person name="Watson E.T."/>
            <person name="Lima T.G."/>
            <person name="Willett C.S."/>
            <person name="Edmands S."/>
            <person name="Li W."/>
            <person name="Burton R.S."/>
        </authorList>
    </citation>
    <scope>NUCLEOTIDE SEQUENCE [LARGE SCALE GENOMIC DNA]</scope>
    <source>
        <strain evidence="6 7">San Diego</strain>
    </source>
</reference>
<keyword evidence="4" id="KW-0547">Nucleotide-binding</keyword>
<evidence type="ECO:0000256" key="3">
    <source>
        <dbReference type="PIRSR" id="PIRSR600407-1"/>
    </source>
</evidence>
<dbReference type="PANTHER" id="PTHR11782">
    <property type="entry name" value="ADENOSINE/GUANOSINE DIPHOSPHATASE"/>
    <property type="match status" value="1"/>
</dbReference>
<feature type="region of interest" description="Disordered" evidence="5">
    <location>
        <begin position="30"/>
        <end position="52"/>
    </location>
</feature>
<dbReference type="Gene3D" id="3.30.420.40">
    <property type="match status" value="1"/>
</dbReference>
<evidence type="ECO:0000256" key="1">
    <source>
        <dbReference type="ARBA" id="ARBA00009283"/>
    </source>
</evidence>
<dbReference type="Pfam" id="PF01150">
    <property type="entry name" value="GDA1_CD39"/>
    <property type="match status" value="1"/>
</dbReference>
<dbReference type="OrthoDB" id="6372431at2759"/>
<evidence type="ECO:0008006" key="8">
    <source>
        <dbReference type="Google" id="ProtNLM"/>
    </source>
</evidence>
<accession>A0A553NVU7</accession>
<keyword evidence="2" id="KW-0378">Hydrolase</keyword>
<comment type="similarity">
    <text evidence="1">Belongs to the GDA1/CD39 NTPase family.</text>
</comment>
<dbReference type="STRING" id="6832.A0A553NVU7"/>
<dbReference type="EMBL" id="VCGU01000010">
    <property type="protein sequence ID" value="TRY69550.1"/>
    <property type="molecule type" value="Genomic_DNA"/>
</dbReference>
<sequence length="473" mass="51719">MPVAPGIETPHPWESHQSDLMAAMEVRRRAKAEGPDVPTVRSRSDSTDRGAARRSAALDRGCTRLIAVVFVCGACLTSVLLYRPQWVPALVHERLDRALGALGLAEQEYAVVIDAGSTGSRVLAFTFHRGLFDRQLRLDDELWSQIKPGLSSYTVNPADAGLSIQSLLEKAQARIPRASWAQTPLTLKATAGLRLLPPDQSAAILAHVETTLRASGFQPESNLIEIMNPMEEGLFGWFTVNFLAQGFGPGGVAHSLASLDLGGGSTQITFAPTAPVPGLTGRKHYTHRVSVLKQDLDVYSHSYLGLGLMTARQAIFQAGDQSALQSPCVRGSQALTWSFQGREYAIQSHQPSFDACLKLVQAVIKSENVHVPDELMRRRVVAFSYFYDKAKENGLIDPEGTEGTIVLGDYLKAAKRVCDRESGFHCVDLTFIYVLLSDGYGLSDNKTIQLYKKIDGHEVSWALGLAYNILERV</sequence>
<name>A0A553NVU7_TIGCA</name>
<gene>
    <name evidence="6" type="ORF">TCAL_04147</name>
</gene>
<dbReference type="PANTHER" id="PTHR11782:SF127">
    <property type="entry name" value="NTPASE, ISOFORM F"/>
    <property type="match status" value="1"/>
</dbReference>
<evidence type="ECO:0000256" key="4">
    <source>
        <dbReference type="PIRSR" id="PIRSR600407-2"/>
    </source>
</evidence>
<keyword evidence="7" id="KW-1185">Reference proteome</keyword>
<dbReference type="Proteomes" id="UP000318571">
    <property type="component" value="Chromosome 1"/>
</dbReference>
<dbReference type="AlphaFoldDB" id="A0A553NVU7"/>
<evidence type="ECO:0000313" key="7">
    <source>
        <dbReference type="Proteomes" id="UP000318571"/>
    </source>
</evidence>
<keyword evidence="4" id="KW-0067">ATP-binding</keyword>
<feature type="binding site" evidence="4">
    <location>
        <begin position="263"/>
        <end position="267"/>
    </location>
    <ligand>
        <name>ATP</name>
        <dbReference type="ChEBI" id="CHEBI:30616"/>
    </ligand>
</feature>